<evidence type="ECO:0000313" key="1">
    <source>
        <dbReference type="EMBL" id="KAI4350821.1"/>
    </source>
</evidence>
<proteinExistence type="predicted"/>
<reference evidence="1 2" key="1">
    <citation type="journal article" date="2022" name="DNA Res.">
        <title>Chromosomal-level genome assembly of the orchid tree Bauhinia variegata (Leguminosae; Cercidoideae) supports the allotetraploid origin hypothesis of Bauhinia.</title>
        <authorList>
            <person name="Zhong Y."/>
            <person name="Chen Y."/>
            <person name="Zheng D."/>
            <person name="Pang J."/>
            <person name="Liu Y."/>
            <person name="Luo S."/>
            <person name="Meng S."/>
            <person name="Qian L."/>
            <person name="Wei D."/>
            <person name="Dai S."/>
            <person name="Zhou R."/>
        </authorList>
    </citation>
    <scope>NUCLEOTIDE SEQUENCE [LARGE SCALE GENOMIC DNA]</scope>
    <source>
        <strain evidence="1">BV-YZ2020</strain>
    </source>
</reference>
<keyword evidence="2" id="KW-1185">Reference proteome</keyword>
<organism evidence="1 2">
    <name type="scientific">Bauhinia variegata</name>
    <name type="common">Purple orchid tree</name>
    <name type="synonym">Phanera variegata</name>
    <dbReference type="NCBI Taxonomy" id="167791"/>
    <lineage>
        <taxon>Eukaryota</taxon>
        <taxon>Viridiplantae</taxon>
        <taxon>Streptophyta</taxon>
        <taxon>Embryophyta</taxon>
        <taxon>Tracheophyta</taxon>
        <taxon>Spermatophyta</taxon>
        <taxon>Magnoliopsida</taxon>
        <taxon>eudicotyledons</taxon>
        <taxon>Gunneridae</taxon>
        <taxon>Pentapetalae</taxon>
        <taxon>rosids</taxon>
        <taxon>fabids</taxon>
        <taxon>Fabales</taxon>
        <taxon>Fabaceae</taxon>
        <taxon>Cercidoideae</taxon>
        <taxon>Cercideae</taxon>
        <taxon>Bauhiniinae</taxon>
        <taxon>Bauhinia</taxon>
    </lineage>
</organism>
<accession>A0ACB9PT83</accession>
<evidence type="ECO:0000313" key="2">
    <source>
        <dbReference type="Proteomes" id="UP000828941"/>
    </source>
</evidence>
<protein>
    <submittedName>
        <fullName evidence="1">Uncharacterized protein</fullName>
    </submittedName>
</protein>
<name>A0ACB9PT83_BAUVA</name>
<sequence length="86" mass="9487">MAMEGNELQNAKAISFMPSEASLRDSDTVESDDDVNLEELLRDAKARKKIELLAALVGVDSKEPAIVLTEVVRVLKYLENRSVLAL</sequence>
<dbReference type="Proteomes" id="UP000828941">
    <property type="component" value="Chromosome 3"/>
</dbReference>
<comment type="caution">
    <text evidence="1">The sequence shown here is derived from an EMBL/GenBank/DDBJ whole genome shotgun (WGS) entry which is preliminary data.</text>
</comment>
<gene>
    <name evidence="1" type="ORF">L6164_005235</name>
</gene>
<dbReference type="EMBL" id="CM039428">
    <property type="protein sequence ID" value="KAI4350821.1"/>
    <property type="molecule type" value="Genomic_DNA"/>
</dbReference>